<dbReference type="PANTHER" id="PTHR11439:SF483">
    <property type="entry name" value="PEPTIDE SYNTHASE GLIP-LIKE, PUTATIVE (AFU_ORTHOLOGUE AFUA_3G12920)-RELATED"/>
    <property type="match status" value="1"/>
</dbReference>
<reference evidence="1" key="1">
    <citation type="submission" date="2020-09" db="EMBL/GenBank/DDBJ databases">
        <title>Comparative genome analyses of four rice-infecting Rhizoctonia solani isolates reveal extensive enrichment of homogalacturonan modification genes.</title>
        <authorList>
            <person name="Lee D.-Y."/>
            <person name="Jeon J."/>
            <person name="Kim K.-T."/>
            <person name="Cheong K."/>
            <person name="Song H."/>
            <person name="Choi G."/>
            <person name="Ko J."/>
            <person name="Opiyo S.O."/>
            <person name="Zuo S."/>
            <person name="Madhav S."/>
            <person name="Lee Y.-H."/>
            <person name="Wang G.-L."/>
        </authorList>
    </citation>
    <scope>NUCLEOTIDE SEQUENCE</scope>
    <source>
        <strain evidence="1">AG1-IA B2</strain>
    </source>
</reference>
<accession>A0A8H7I714</accession>
<dbReference type="Proteomes" id="UP000614334">
    <property type="component" value="Unassembled WGS sequence"/>
</dbReference>
<protein>
    <submittedName>
        <fullName evidence="1">Reverse transcriptase (RNA-dependent DNA polymerase)</fullName>
    </submittedName>
</protein>
<dbReference type="AlphaFoldDB" id="A0A8H7I714"/>
<proteinExistence type="predicted"/>
<evidence type="ECO:0000313" key="1">
    <source>
        <dbReference type="EMBL" id="KAF8751656.1"/>
    </source>
</evidence>
<sequence>MVNTEGELCISIIATHVDNSIVITSRNHTESAIAKLLHKFDMQDLGNIHHFLGIAIVQNPIIAGLDNAYLADTPISPTTQLTQYKGTKPKFNYAQFTTCYGPAHVTAVNCVVQYLKGTLALGLTYQQSTNNFGEIGYSDANWGSNLLDSKKQATVALLTMEAEYMLLSHACTQALWMRQLFEELNFTTDNPTLILSDNLAALALSAKSQFHGQSKHIDI</sequence>
<dbReference type="CDD" id="cd09272">
    <property type="entry name" value="RNase_HI_RT_Ty1"/>
    <property type="match status" value="1"/>
</dbReference>
<keyword evidence="1" id="KW-0548">Nucleotidyltransferase</keyword>
<comment type="caution">
    <text evidence="1">The sequence shown here is derived from an EMBL/GenBank/DDBJ whole genome shotgun (WGS) entry which is preliminary data.</text>
</comment>
<dbReference type="PANTHER" id="PTHR11439">
    <property type="entry name" value="GAG-POL-RELATED RETROTRANSPOSON"/>
    <property type="match status" value="1"/>
</dbReference>
<name>A0A8H7I714_9AGAM</name>
<keyword evidence="1" id="KW-0695">RNA-directed DNA polymerase</keyword>
<keyword evidence="1" id="KW-0808">Transferase</keyword>
<organism evidence="1 2">
    <name type="scientific">Rhizoctonia solani</name>
    <dbReference type="NCBI Taxonomy" id="456999"/>
    <lineage>
        <taxon>Eukaryota</taxon>
        <taxon>Fungi</taxon>
        <taxon>Dikarya</taxon>
        <taxon>Basidiomycota</taxon>
        <taxon>Agaricomycotina</taxon>
        <taxon>Agaricomycetes</taxon>
        <taxon>Cantharellales</taxon>
        <taxon>Ceratobasidiaceae</taxon>
        <taxon>Rhizoctonia</taxon>
    </lineage>
</organism>
<evidence type="ECO:0000313" key="2">
    <source>
        <dbReference type="Proteomes" id="UP000614334"/>
    </source>
</evidence>
<dbReference type="GO" id="GO:0003964">
    <property type="term" value="F:RNA-directed DNA polymerase activity"/>
    <property type="evidence" value="ECO:0007669"/>
    <property type="project" value="UniProtKB-KW"/>
</dbReference>
<gene>
    <name evidence="1" type="ORF">RHS01_08264</name>
</gene>
<dbReference type="EMBL" id="JACYCF010000017">
    <property type="protein sequence ID" value="KAF8751656.1"/>
    <property type="molecule type" value="Genomic_DNA"/>
</dbReference>